<keyword evidence="1" id="KW-0732">Signal</keyword>
<evidence type="ECO:0000313" key="2">
    <source>
        <dbReference type="EMBL" id="MBW63953.1"/>
    </source>
</evidence>
<feature type="signal peptide" evidence="1">
    <location>
        <begin position="1"/>
        <end position="16"/>
    </location>
</feature>
<reference evidence="2" key="1">
    <citation type="submission" date="2018-01" db="EMBL/GenBank/DDBJ databases">
        <title>An insight into the sialome of Amazonian anophelines.</title>
        <authorList>
            <person name="Ribeiro J.M."/>
            <person name="Scarpassa V."/>
            <person name="Calvo E."/>
        </authorList>
    </citation>
    <scope>NUCLEOTIDE SEQUENCE</scope>
    <source>
        <tissue evidence="2">Salivary glands</tissue>
    </source>
</reference>
<dbReference type="EMBL" id="GGFJ01014812">
    <property type="protein sequence ID" value="MBW63953.1"/>
    <property type="molecule type" value="Transcribed_RNA"/>
</dbReference>
<name>A0A2M4CF63_9DIPT</name>
<protein>
    <submittedName>
        <fullName evidence="2">Putative secreted protein</fullName>
    </submittedName>
</protein>
<proteinExistence type="predicted"/>
<organism evidence="2">
    <name type="scientific">Anopheles marajoara</name>
    <dbReference type="NCBI Taxonomy" id="58244"/>
    <lineage>
        <taxon>Eukaryota</taxon>
        <taxon>Metazoa</taxon>
        <taxon>Ecdysozoa</taxon>
        <taxon>Arthropoda</taxon>
        <taxon>Hexapoda</taxon>
        <taxon>Insecta</taxon>
        <taxon>Pterygota</taxon>
        <taxon>Neoptera</taxon>
        <taxon>Endopterygota</taxon>
        <taxon>Diptera</taxon>
        <taxon>Nematocera</taxon>
        <taxon>Culicoidea</taxon>
        <taxon>Culicidae</taxon>
        <taxon>Anophelinae</taxon>
        <taxon>Anopheles</taxon>
    </lineage>
</organism>
<evidence type="ECO:0000256" key="1">
    <source>
        <dbReference type="SAM" id="SignalP"/>
    </source>
</evidence>
<sequence length="67" mass="7473">MFVFFFFLCTLDTLHSRQMCNLCIVTDCWCVGVEVHGAPDPQYGSSCFPDEGKIEEGVEGVVYSRGT</sequence>
<dbReference type="AlphaFoldDB" id="A0A2M4CF63"/>
<feature type="chain" id="PRO_5014902011" evidence="1">
    <location>
        <begin position="17"/>
        <end position="67"/>
    </location>
</feature>
<accession>A0A2M4CF63</accession>